<sequence length="158" mass="18232">MSITPSFGVRRRNFYDNFPLDDWDPFKDFHFQSSLSTAPHGFPSTETTSFVNARIDWNETPEAHVFKIELPGLSKNEVKVQVEDGKVVKISGESNTEKEEKDGEWHRVERSSVKFLRAIRLPENGRAEKVKSSMENGVLTVTVPKRRAKERQHVKLFK</sequence>
<evidence type="ECO:0000256" key="5">
    <source>
        <dbReference type="RuleBase" id="RU003616"/>
    </source>
</evidence>
<gene>
    <name evidence="7" type="ORF">ILEXP_LOCUS49736</name>
</gene>
<dbReference type="FunFam" id="2.60.40.790:FF:000009">
    <property type="entry name" value="17.6 kDa class I heat shock protein-like"/>
    <property type="match status" value="1"/>
</dbReference>
<evidence type="ECO:0000256" key="1">
    <source>
        <dbReference type="ARBA" id="ARBA00004496"/>
    </source>
</evidence>
<reference evidence="7 8" key="1">
    <citation type="submission" date="2024-02" db="EMBL/GenBank/DDBJ databases">
        <authorList>
            <person name="Vignale AGUSTIN F."/>
            <person name="Sosa J E."/>
            <person name="Modenutti C."/>
        </authorList>
    </citation>
    <scope>NUCLEOTIDE SEQUENCE [LARGE SCALE GENOMIC DNA]</scope>
</reference>
<dbReference type="SUPFAM" id="SSF49764">
    <property type="entry name" value="HSP20-like chaperones"/>
    <property type="match status" value="1"/>
</dbReference>
<dbReference type="PROSITE" id="PS01031">
    <property type="entry name" value="SHSP"/>
    <property type="match status" value="1"/>
</dbReference>
<name>A0ABC8UFJ7_9AQUA</name>
<dbReference type="CDD" id="cd06472">
    <property type="entry name" value="ACD_ScHsp26_like"/>
    <property type="match status" value="1"/>
</dbReference>
<protein>
    <recommendedName>
        <fullName evidence="6">SHSP domain-containing protein</fullName>
    </recommendedName>
</protein>
<comment type="subcellular location">
    <subcellularLocation>
        <location evidence="1">Cytoplasm</location>
    </subcellularLocation>
</comment>
<comment type="caution">
    <text evidence="7">The sequence shown here is derived from an EMBL/GenBank/DDBJ whole genome shotgun (WGS) entry which is preliminary data.</text>
</comment>
<keyword evidence="8" id="KW-1185">Reference proteome</keyword>
<keyword evidence="3" id="KW-0346">Stress response</keyword>
<dbReference type="Gene3D" id="2.60.40.790">
    <property type="match status" value="1"/>
</dbReference>
<proteinExistence type="inferred from homology"/>
<evidence type="ECO:0000259" key="6">
    <source>
        <dbReference type="PROSITE" id="PS01031"/>
    </source>
</evidence>
<organism evidence="7 8">
    <name type="scientific">Ilex paraguariensis</name>
    <name type="common">yerba mate</name>
    <dbReference type="NCBI Taxonomy" id="185542"/>
    <lineage>
        <taxon>Eukaryota</taxon>
        <taxon>Viridiplantae</taxon>
        <taxon>Streptophyta</taxon>
        <taxon>Embryophyta</taxon>
        <taxon>Tracheophyta</taxon>
        <taxon>Spermatophyta</taxon>
        <taxon>Magnoliopsida</taxon>
        <taxon>eudicotyledons</taxon>
        <taxon>Gunneridae</taxon>
        <taxon>Pentapetalae</taxon>
        <taxon>asterids</taxon>
        <taxon>campanulids</taxon>
        <taxon>Aquifoliales</taxon>
        <taxon>Aquifoliaceae</taxon>
        <taxon>Ilex</taxon>
    </lineage>
</organism>
<dbReference type="EMBL" id="CAUOFW020007602">
    <property type="protein sequence ID" value="CAK9179782.1"/>
    <property type="molecule type" value="Genomic_DNA"/>
</dbReference>
<dbReference type="Proteomes" id="UP001642360">
    <property type="component" value="Unassembled WGS sequence"/>
</dbReference>
<accession>A0ABC8UFJ7</accession>
<dbReference type="InterPro" id="IPR008978">
    <property type="entry name" value="HSP20-like_chaperone"/>
</dbReference>
<dbReference type="InterPro" id="IPR031107">
    <property type="entry name" value="Small_HSP"/>
</dbReference>
<evidence type="ECO:0000256" key="2">
    <source>
        <dbReference type="ARBA" id="ARBA00022490"/>
    </source>
</evidence>
<dbReference type="GO" id="GO:0005737">
    <property type="term" value="C:cytoplasm"/>
    <property type="evidence" value="ECO:0007669"/>
    <property type="project" value="UniProtKB-SubCell"/>
</dbReference>
<evidence type="ECO:0000313" key="8">
    <source>
        <dbReference type="Proteomes" id="UP001642360"/>
    </source>
</evidence>
<evidence type="ECO:0000313" key="7">
    <source>
        <dbReference type="EMBL" id="CAK9179782.1"/>
    </source>
</evidence>
<evidence type="ECO:0000256" key="3">
    <source>
        <dbReference type="ARBA" id="ARBA00023016"/>
    </source>
</evidence>
<feature type="domain" description="SHSP" evidence="6">
    <location>
        <begin position="46"/>
        <end position="158"/>
    </location>
</feature>
<dbReference type="InterPro" id="IPR002068">
    <property type="entry name" value="A-crystallin/Hsp20_dom"/>
</dbReference>
<comment type="similarity">
    <text evidence="4 5">Belongs to the small heat shock protein (HSP20) family.</text>
</comment>
<dbReference type="PANTHER" id="PTHR11527">
    <property type="entry name" value="HEAT-SHOCK PROTEIN 20 FAMILY MEMBER"/>
    <property type="match status" value="1"/>
</dbReference>
<evidence type="ECO:0000256" key="4">
    <source>
        <dbReference type="PROSITE-ProRule" id="PRU00285"/>
    </source>
</evidence>
<dbReference type="Pfam" id="PF00011">
    <property type="entry name" value="HSP20"/>
    <property type="match status" value="1"/>
</dbReference>
<keyword evidence="2" id="KW-0963">Cytoplasm</keyword>
<dbReference type="AlphaFoldDB" id="A0ABC8UFJ7"/>